<keyword evidence="2" id="KW-1185">Reference proteome</keyword>
<dbReference type="AlphaFoldDB" id="A0A9W8JU75"/>
<sequence>MESSSNLGNWILRRNEHKPELADDEKWGAAHDFDAIVFVEIFGYEMNPQLAEVGRYKIEVQNAPAIQKDWIALQTCKDSRKRGTGFERPPPVGVYFEDIDEREQSLVLHFWYNFVRPNRYMQGQAP</sequence>
<organism evidence="1 2">
    <name type="scientific">Agrocybe chaxingu</name>
    <dbReference type="NCBI Taxonomy" id="84603"/>
    <lineage>
        <taxon>Eukaryota</taxon>
        <taxon>Fungi</taxon>
        <taxon>Dikarya</taxon>
        <taxon>Basidiomycota</taxon>
        <taxon>Agaricomycotina</taxon>
        <taxon>Agaricomycetes</taxon>
        <taxon>Agaricomycetidae</taxon>
        <taxon>Agaricales</taxon>
        <taxon>Agaricineae</taxon>
        <taxon>Strophariaceae</taxon>
        <taxon>Agrocybe</taxon>
    </lineage>
</organism>
<reference evidence="1" key="1">
    <citation type="submission" date="2022-07" db="EMBL/GenBank/DDBJ databases">
        <title>Genome Sequence of Agrocybe chaxingu.</title>
        <authorList>
            <person name="Buettner E."/>
        </authorList>
    </citation>
    <scope>NUCLEOTIDE SEQUENCE</scope>
    <source>
        <strain evidence="1">MP-N11</strain>
    </source>
</reference>
<evidence type="ECO:0000313" key="1">
    <source>
        <dbReference type="EMBL" id="KAJ3502248.1"/>
    </source>
</evidence>
<accession>A0A9W8JU75</accession>
<dbReference type="EMBL" id="JANKHO010001309">
    <property type="protein sequence ID" value="KAJ3502248.1"/>
    <property type="molecule type" value="Genomic_DNA"/>
</dbReference>
<evidence type="ECO:0000313" key="2">
    <source>
        <dbReference type="Proteomes" id="UP001148786"/>
    </source>
</evidence>
<comment type="caution">
    <text evidence="1">The sequence shown here is derived from an EMBL/GenBank/DDBJ whole genome shotgun (WGS) entry which is preliminary data.</text>
</comment>
<gene>
    <name evidence="1" type="ORF">NLJ89_g8978</name>
</gene>
<protein>
    <submittedName>
        <fullName evidence="1">Uncharacterized protein</fullName>
    </submittedName>
</protein>
<name>A0A9W8JU75_9AGAR</name>
<dbReference type="Proteomes" id="UP001148786">
    <property type="component" value="Unassembled WGS sequence"/>
</dbReference>
<proteinExistence type="predicted"/>